<keyword evidence="2" id="KW-0813">Transport</keyword>
<protein>
    <submittedName>
        <fullName evidence="8">Uncharacterized protein</fullName>
    </submittedName>
</protein>
<comment type="caution">
    <text evidence="8">The sequence shown here is derived from an EMBL/GenBank/DDBJ whole genome shotgun (WGS) entry which is preliminary data.</text>
</comment>
<name>A0A9Q1E5A8_SYNKA</name>
<gene>
    <name evidence="8" type="ORF">SKAU_G00422850</name>
</gene>
<dbReference type="GO" id="GO:0006887">
    <property type="term" value="P:exocytosis"/>
    <property type="evidence" value="ECO:0007669"/>
    <property type="project" value="UniProtKB-KW"/>
</dbReference>
<keyword evidence="3" id="KW-0268">Exocytosis</keyword>
<sequence>MAFLMKHMLGDKLKNMTGGGGEEEAKTDADGKETPQSKGMSREEFEEYQRQLVEEKPAGEQLSFRQSFTHTCYRRPTATRQSDQEMFMRQWGPGEGGIAGASRSLERIFAERYPGQQLLCMLGSQRRGLRSEQGTRTSSR</sequence>
<evidence type="ECO:0000256" key="4">
    <source>
        <dbReference type="ARBA" id="ARBA00022775"/>
    </source>
</evidence>
<dbReference type="OrthoDB" id="9942329at2759"/>
<comment type="subcellular location">
    <subcellularLocation>
        <location evidence="6">Synapse</location>
    </subcellularLocation>
</comment>
<proteinExistence type="inferred from homology"/>
<feature type="region of interest" description="Disordered" evidence="7">
    <location>
        <begin position="1"/>
        <end position="60"/>
    </location>
</feature>
<keyword evidence="9" id="KW-1185">Reference proteome</keyword>
<dbReference type="InterPro" id="IPR008849">
    <property type="entry name" value="Synaphin"/>
</dbReference>
<dbReference type="EMBL" id="JAINUF010000025">
    <property type="protein sequence ID" value="KAJ8332496.1"/>
    <property type="molecule type" value="Genomic_DNA"/>
</dbReference>
<evidence type="ECO:0000256" key="5">
    <source>
        <dbReference type="ARBA" id="ARBA00023018"/>
    </source>
</evidence>
<accession>A0A9Q1E5A8</accession>
<dbReference type="GO" id="GO:0006836">
    <property type="term" value="P:neurotransmitter transport"/>
    <property type="evidence" value="ECO:0007669"/>
    <property type="project" value="UniProtKB-KW"/>
</dbReference>
<evidence type="ECO:0000313" key="9">
    <source>
        <dbReference type="Proteomes" id="UP001152622"/>
    </source>
</evidence>
<comment type="similarity">
    <text evidence="1">Belongs to the complexin/synaphin family.</text>
</comment>
<keyword evidence="5" id="KW-0770">Synapse</keyword>
<evidence type="ECO:0000256" key="7">
    <source>
        <dbReference type="SAM" id="MobiDB-lite"/>
    </source>
</evidence>
<evidence type="ECO:0000256" key="2">
    <source>
        <dbReference type="ARBA" id="ARBA00022448"/>
    </source>
</evidence>
<evidence type="ECO:0000256" key="3">
    <source>
        <dbReference type="ARBA" id="ARBA00022483"/>
    </source>
</evidence>
<feature type="compositionally biased region" description="Basic and acidic residues" evidence="7">
    <location>
        <begin position="23"/>
        <end position="58"/>
    </location>
</feature>
<organism evidence="8 9">
    <name type="scientific">Synaphobranchus kaupii</name>
    <name type="common">Kaup's arrowtooth eel</name>
    <dbReference type="NCBI Taxonomy" id="118154"/>
    <lineage>
        <taxon>Eukaryota</taxon>
        <taxon>Metazoa</taxon>
        <taxon>Chordata</taxon>
        <taxon>Craniata</taxon>
        <taxon>Vertebrata</taxon>
        <taxon>Euteleostomi</taxon>
        <taxon>Actinopterygii</taxon>
        <taxon>Neopterygii</taxon>
        <taxon>Teleostei</taxon>
        <taxon>Anguilliformes</taxon>
        <taxon>Synaphobranchidae</taxon>
        <taxon>Synaphobranchus</taxon>
    </lineage>
</organism>
<evidence type="ECO:0000256" key="6">
    <source>
        <dbReference type="ARBA" id="ARBA00034103"/>
    </source>
</evidence>
<dbReference type="AlphaFoldDB" id="A0A9Q1E5A8"/>
<dbReference type="GO" id="GO:0045202">
    <property type="term" value="C:synapse"/>
    <property type="evidence" value="ECO:0007669"/>
    <property type="project" value="UniProtKB-SubCell"/>
</dbReference>
<reference evidence="8" key="1">
    <citation type="journal article" date="2023" name="Science">
        <title>Genome structures resolve the early diversification of teleost fishes.</title>
        <authorList>
            <person name="Parey E."/>
            <person name="Louis A."/>
            <person name="Montfort J."/>
            <person name="Bouchez O."/>
            <person name="Roques C."/>
            <person name="Iampietro C."/>
            <person name="Lluch J."/>
            <person name="Castinel A."/>
            <person name="Donnadieu C."/>
            <person name="Desvignes T."/>
            <person name="Floi Bucao C."/>
            <person name="Jouanno E."/>
            <person name="Wen M."/>
            <person name="Mejri S."/>
            <person name="Dirks R."/>
            <person name="Jansen H."/>
            <person name="Henkel C."/>
            <person name="Chen W.J."/>
            <person name="Zahm M."/>
            <person name="Cabau C."/>
            <person name="Klopp C."/>
            <person name="Thompson A.W."/>
            <person name="Robinson-Rechavi M."/>
            <person name="Braasch I."/>
            <person name="Lecointre G."/>
            <person name="Bobe J."/>
            <person name="Postlethwait J.H."/>
            <person name="Berthelot C."/>
            <person name="Roest Crollius H."/>
            <person name="Guiguen Y."/>
        </authorList>
    </citation>
    <scope>NUCLEOTIDE SEQUENCE</scope>
    <source>
        <strain evidence="8">WJC10195</strain>
    </source>
</reference>
<evidence type="ECO:0000256" key="1">
    <source>
        <dbReference type="ARBA" id="ARBA00005396"/>
    </source>
</evidence>
<dbReference type="GO" id="GO:0019905">
    <property type="term" value="F:syntaxin binding"/>
    <property type="evidence" value="ECO:0007669"/>
    <property type="project" value="InterPro"/>
</dbReference>
<evidence type="ECO:0000313" key="8">
    <source>
        <dbReference type="EMBL" id="KAJ8332496.1"/>
    </source>
</evidence>
<dbReference type="Proteomes" id="UP001152622">
    <property type="component" value="Unassembled WGS sequence"/>
</dbReference>
<dbReference type="Pfam" id="PF05835">
    <property type="entry name" value="Synaphin"/>
    <property type="match status" value="1"/>
</dbReference>
<keyword evidence="4" id="KW-0532">Neurotransmitter transport</keyword>